<evidence type="ECO:0000313" key="3">
    <source>
        <dbReference type="Proteomes" id="UP000636949"/>
    </source>
</evidence>
<dbReference type="OrthoDB" id="943692at2"/>
<dbReference type="EMBL" id="BMJS01000044">
    <property type="protein sequence ID" value="GGG06676.1"/>
    <property type="molecule type" value="Genomic_DNA"/>
</dbReference>
<gene>
    <name evidence="2" type="ORF">GCM10010995_25270</name>
</gene>
<comment type="caution">
    <text evidence="2">The sequence shown here is derived from an EMBL/GenBank/DDBJ whole genome shotgun (WGS) entry which is preliminary data.</text>
</comment>
<sequence>MKKIMGLILSGVLLSSTSAFAGLTLSSSNPEYNTQTVKVKCTDSAGKVLADRNAIVGQNVAWFLVKAGFLAGGTVGHCVFTYTKTGAEMGEGDVSLSGVSEGKVSNVQSGVGFNVTVSPDQTAFHSDVTISIS</sequence>
<evidence type="ECO:0000256" key="1">
    <source>
        <dbReference type="SAM" id="SignalP"/>
    </source>
</evidence>
<evidence type="ECO:0008006" key="4">
    <source>
        <dbReference type="Google" id="ProtNLM"/>
    </source>
</evidence>
<accession>A0A8J2Z6T1</accession>
<dbReference type="RefSeq" id="WP_117003811.1">
    <property type="nucleotide sequence ID" value="NZ_BMJS01000044.1"/>
</dbReference>
<keyword evidence="3" id="KW-1185">Reference proteome</keyword>
<evidence type="ECO:0000313" key="2">
    <source>
        <dbReference type="EMBL" id="GGG06676.1"/>
    </source>
</evidence>
<feature type="signal peptide" evidence="1">
    <location>
        <begin position="1"/>
        <end position="21"/>
    </location>
</feature>
<proteinExistence type="predicted"/>
<protein>
    <recommendedName>
        <fullName evidence="4">Secreted protein</fullName>
    </recommendedName>
</protein>
<dbReference type="AlphaFoldDB" id="A0A8J2Z6T1"/>
<name>A0A8J2Z6T1_9GAMM</name>
<keyword evidence="1" id="KW-0732">Signal</keyword>
<feature type="chain" id="PRO_5035153334" description="Secreted protein" evidence="1">
    <location>
        <begin position="22"/>
        <end position="133"/>
    </location>
</feature>
<organism evidence="2 3">
    <name type="scientific">Cysteiniphilum litorale</name>
    <dbReference type="NCBI Taxonomy" id="2056700"/>
    <lineage>
        <taxon>Bacteria</taxon>
        <taxon>Pseudomonadati</taxon>
        <taxon>Pseudomonadota</taxon>
        <taxon>Gammaproteobacteria</taxon>
        <taxon>Thiotrichales</taxon>
        <taxon>Fastidiosibacteraceae</taxon>
        <taxon>Cysteiniphilum</taxon>
    </lineage>
</organism>
<reference evidence="2" key="2">
    <citation type="submission" date="2020-09" db="EMBL/GenBank/DDBJ databases">
        <authorList>
            <person name="Sun Q."/>
            <person name="Zhou Y."/>
        </authorList>
    </citation>
    <scope>NUCLEOTIDE SEQUENCE</scope>
    <source>
        <strain evidence="2">CGMCC 1.15758</strain>
    </source>
</reference>
<dbReference type="Proteomes" id="UP000636949">
    <property type="component" value="Unassembled WGS sequence"/>
</dbReference>
<reference evidence="2" key="1">
    <citation type="journal article" date="2014" name="Int. J. Syst. Evol. Microbiol.">
        <title>Complete genome sequence of Corynebacterium casei LMG S-19264T (=DSM 44701T), isolated from a smear-ripened cheese.</title>
        <authorList>
            <consortium name="US DOE Joint Genome Institute (JGI-PGF)"/>
            <person name="Walter F."/>
            <person name="Albersmeier A."/>
            <person name="Kalinowski J."/>
            <person name="Ruckert C."/>
        </authorList>
    </citation>
    <scope>NUCLEOTIDE SEQUENCE</scope>
    <source>
        <strain evidence="2">CGMCC 1.15758</strain>
    </source>
</reference>